<dbReference type="InterPro" id="IPR000073">
    <property type="entry name" value="AB_hydrolase_1"/>
</dbReference>
<dbReference type="Proteomes" id="UP000317716">
    <property type="component" value="Unassembled WGS sequence"/>
</dbReference>
<dbReference type="GO" id="GO:0005524">
    <property type="term" value="F:ATP binding"/>
    <property type="evidence" value="ECO:0007669"/>
    <property type="project" value="UniProtKB-KW"/>
</dbReference>
<evidence type="ECO:0000256" key="1">
    <source>
        <dbReference type="ARBA" id="ARBA00012513"/>
    </source>
</evidence>
<keyword evidence="6" id="KW-0067">ATP-binding</keyword>
<keyword evidence="3" id="KW-0808">Transferase</keyword>
<evidence type="ECO:0000256" key="4">
    <source>
        <dbReference type="ARBA" id="ARBA00022741"/>
    </source>
</evidence>
<dbReference type="Gene3D" id="1.10.510.10">
    <property type="entry name" value="Transferase(Phosphotransferase) domain 1"/>
    <property type="match status" value="1"/>
</dbReference>
<dbReference type="Pfam" id="PF12697">
    <property type="entry name" value="Abhydrolase_6"/>
    <property type="match status" value="1"/>
</dbReference>
<feature type="non-terminal residue" evidence="8">
    <location>
        <position position="1"/>
    </location>
</feature>
<dbReference type="EMBL" id="VBOS01000254">
    <property type="protein sequence ID" value="TMQ54666.1"/>
    <property type="molecule type" value="Genomic_DNA"/>
</dbReference>
<keyword evidence="4" id="KW-0547">Nucleotide-binding</keyword>
<dbReference type="PANTHER" id="PTHR43289:SF6">
    <property type="entry name" value="SERINE_THREONINE-PROTEIN KINASE NEKL-3"/>
    <property type="match status" value="1"/>
</dbReference>
<evidence type="ECO:0000256" key="5">
    <source>
        <dbReference type="ARBA" id="ARBA00022777"/>
    </source>
</evidence>
<dbReference type="PROSITE" id="PS00108">
    <property type="entry name" value="PROTEIN_KINASE_ST"/>
    <property type="match status" value="1"/>
</dbReference>
<dbReference type="Pfam" id="PF00069">
    <property type="entry name" value="Pkinase"/>
    <property type="match status" value="1"/>
</dbReference>
<organism evidence="8 9">
    <name type="scientific">Eiseniibacteriota bacterium</name>
    <dbReference type="NCBI Taxonomy" id="2212470"/>
    <lineage>
        <taxon>Bacteria</taxon>
        <taxon>Candidatus Eiseniibacteriota</taxon>
    </lineage>
</organism>
<gene>
    <name evidence="8" type="ORF">E6K72_07485</name>
</gene>
<dbReference type="GO" id="GO:0004674">
    <property type="term" value="F:protein serine/threonine kinase activity"/>
    <property type="evidence" value="ECO:0007669"/>
    <property type="project" value="UniProtKB-KW"/>
</dbReference>
<accession>A0A538STG2</accession>
<dbReference type="AlphaFoldDB" id="A0A538STG2"/>
<dbReference type="InterPro" id="IPR011009">
    <property type="entry name" value="Kinase-like_dom_sf"/>
</dbReference>
<dbReference type="PROSITE" id="PS50011">
    <property type="entry name" value="PROTEIN_KINASE_DOM"/>
    <property type="match status" value="1"/>
</dbReference>
<dbReference type="InterPro" id="IPR008271">
    <property type="entry name" value="Ser/Thr_kinase_AS"/>
</dbReference>
<dbReference type="InterPro" id="IPR029058">
    <property type="entry name" value="AB_hydrolase_fold"/>
</dbReference>
<keyword evidence="5" id="KW-0418">Kinase</keyword>
<evidence type="ECO:0000256" key="6">
    <source>
        <dbReference type="ARBA" id="ARBA00022840"/>
    </source>
</evidence>
<dbReference type="GO" id="GO:0016787">
    <property type="term" value="F:hydrolase activity"/>
    <property type="evidence" value="ECO:0007669"/>
    <property type="project" value="UniProtKB-KW"/>
</dbReference>
<sequence>EARVVSGLNHPHICVLHDLGREGEIDYLVMELVEGESLAERIARGALPIAEVQRIAAEIADALDRAHRAGVVHRDLKPSNVMLSKSGTKLMDFGLARERRRGGVLSATGSGLGVMSQSPTVASPLTAEGSLLGTGQYMAPEQFEGREADARSDLWALGCVLYEMATGRRAYHGSSSASLMSSIMKDEPRPMIELAPLVPSSLERVIRACLAKDPEQRWQSAHDLALALRWPAGDSTAAGRPAGSLVEREFVLTAGHVRQLAERNPRLVGYPVNYVDNQVQSDELVVFLHGLGADGGQFANFLMASPRRAVAVTLVGFGKHEKRRPTLGLDDHSRVLRMMLREITAVCRPKRTLLVGHSAGADQLMRMTHDEDGPGVEVDGLIALGPNVSLDTCFATRLYAKIDAANSDGTLKILKSLAEHIDSLETWLVVQSYFAEMFIKLGNDLEPLRRYAADLVRPFEQPGDPLADWYRSAKRRVPQVRLVFSNEEAAAAEALLARHLESFTENSFTIERVHHLALLDLALVSRHVEDVFGSIR</sequence>
<proteinExistence type="predicted"/>
<dbReference type="SMART" id="SM00220">
    <property type="entry name" value="S_TKc"/>
    <property type="match status" value="1"/>
</dbReference>
<dbReference type="InterPro" id="IPR000719">
    <property type="entry name" value="Prot_kinase_dom"/>
</dbReference>
<evidence type="ECO:0000313" key="9">
    <source>
        <dbReference type="Proteomes" id="UP000317716"/>
    </source>
</evidence>
<evidence type="ECO:0000256" key="3">
    <source>
        <dbReference type="ARBA" id="ARBA00022679"/>
    </source>
</evidence>
<dbReference type="PANTHER" id="PTHR43289">
    <property type="entry name" value="MITOGEN-ACTIVATED PROTEIN KINASE KINASE KINASE 20-RELATED"/>
    <property type="match status" value="1"/>
</dbReference>
<dbReference type="SUPFAM" id="SSF56112">
    <property type="entry name" value="Protein kinase-like (PK-like)"/>
    <property type="match status" value="1"/>
</dbReference>
<evidence type="ECO:0000259" key="7">
    <source>
        <dbReference type="PROSITE" id="PS50011"/>
    </source>
</evidence>
<evidence type="ECO:0000313" key="8">
    <source>
        <dbReference type="EMBL" id="TMQ54666.1"/>
    </source>
</evidence>
<keyword evidence="2" id="KW-0723">Serine/threonine-protein kinase</keyword>
<keyword evidence="8" id="KW-0378">Hydrolase</keyword>
<evidence type="ECO:0000256" key="2">
    <source>
        <dbReference type="ARBA" id="ARBA00022527"/>
    </source>
</evidence>
<dbReference type="Gene3D" id="3.40.50.1820">
    <property type="entry name" value="alpha/beta hydrolase"/>
    <property type="match status" value="1"/>
</dbReference>
<name>A0A538STG2_UNCEI</name>
<dbReference type="SUPFAM" id="SSF53474">
    <property type="entry name" value="alpha/beta-Hydrolases"/>
    <property type="match status" value="1"/>
</dbReference>
<dbReference type="EC" id="2.7.11.1" evidence="1"/>
<reference evidence="8 9" key="1">
    <citation type="journal article" date="2019" name="Nat. Microbiol.">
        <title>Mediterranean grassland soil C-N compound turnover is dependent on rainfall and depth, and is mediated by genomically divergent microorganisms.</title>
        <authorList>
            <person name="Diamond S."/>
            <person name="Andeer P.F."/>
            <person name="Li Z."/>
            <person name="Crits-Christoph A."/>
            <person name="Burstein D."/>
            <person name="Anantharaman K."/>
            <person name="Lane K.R."/>
            <person name="Thomas B.C."/>
            <person name="Pan C."/>
            <person name="Northen T.R."/>
            <person name="Banfield J.F."/>
        </authorList>
    </citation>
    <scope>NUCLEOTIDE SEQUENCE [LARGE SCALE GENOMIC DNA]</scope>
    <source>
        <strain evidence="8">WS_2</strain>
    </source>
</reference>
<dbReference type="FunFam" id="1.10.510.10:FF:000021">
    <property type="entry name" value="Serine/threonine protein kinase"/>
    <property type="match status" value="1"/>
</dbReference>
<protein>
    <recommendedName>
        <fullName evidence="1">non-specific serine/threonine protein kinase</fullName>
        <ecNumber evidence="1">2.7.11.1</ecNumber>
    </recommendedName>
</protein>
<comment type="caution">
    <text evidence="8">The sequence shown here is derived from an EMBL/GenBank/DDBJ whole genome shotgun (WGS) entry which is preliminary data.</text>
</comment>
<feature type="domain" description="Protein kinase" evidence="7">
    <location>
        <begin position="1"/>
        <end position="231"/>
    </location>
</feature>
<dbReference type="CDD" id="cd14014">
    <property type="entry name" value="STKc_PknB_like"/>
    <property type="match status" value="1"/>
</dbReference>